<evidence type="ECO:0000256" key="2">
    <source>
        <dbReference type="ARBA" id="ARBA00004922"/>
    </source>
</evidence>
<dbReference type="Pfam" id="PF10250">
    <property type="entry name" value="O-FucT"/>
    <property type="match status" value="1"/>
</dbReference>
<comment type="caution">
    <text evidence="14">The sequence shown here is derived from an EMBL/GenBank/DDBJ whole genome shotgun (WGS) entry which is preliminary data.</text>
</comment>
<evidence type="ECO:0000256" key="11">
    <source>
        <dbReference type="ARBA" id="ARBA00047273"/>
    </source>
</evidence>
<accession>A0ABP0F4Z9</accession>
<evidence type="ECO:0000256" key="6">
    <source>
        <dbReference type="ARBA" id="ARBA00023253"/>
    </source>
</evidence>
<dbReference type="CDD" id="cd11296">
    <property type="entry name" value="O-FucT_like"/>
    <property type="match status" value="1"/>
</dbReference>
<evidence type="ECO:0000256" key="8">
    <source>
        <dbReference type="ARBA" id="ARBA00025803"/>
    </source>
</evidence>
<keyword evidence="7" id="KW-0119">Carbohydrate metabolism</keyword>
<dbReference type="Proteomes" id="UP001642483">
    <property type="component" value="Unassembled WGS sequence"/>
</dbReference>
<dbReference type="EMBL" id="CAWYQH010000002">
    <property type="protein sequence ID" value="CAK8673519.1"/>
    <property type="molecule type" value="Genomic_DNA"/>
</dbReference>
<reference evidence="14 15" key="1">
    <citation type="submission" date="2024-02" db="EMBL/GenBank/DDBJ databases">
        <authorList>
            <person name="Daric V."/>
            <person name="Darras S."/>
        </authorList>
    </citation>
    <scope>NUCLEOTIDE SEQUENCE [LARGE SCALE GENOMIC DNA]</scope>
</reference>
<keyword evidence="15" id="KW-1185">Reference proteome</keyword>
<evidence type="ECO:0000256" key="4">
    <source>
        <dbReference type="ARBA" id="ARBA00022679"/>
    </source>
</evidence>
<evidence type="ECO:0000313" key="15">
    <source>
        <dbReference type="Proteomes" id="UP001642483"/>
    </source>
</evidence>
<comment type="catalytic activity">
    <reaction evidence="12">
        <text>L-seryl-[protein] + GDP-beta-L-fucose = 3-O-(alpha-L-fucosyl)-L-seryl-[protein] + GDP + H(+)</text>
        <dbReference type="Rhea" id="RHEA:63644"/>
        <dbReference type="Rhea" id="RHEA-COMP:9863"/>
        <dbReference type="Rhea" id="RHEA-COMP:17914"/>
        <dbReference type="ChEBI" id="CHEBI:15378"/>
        <dbReference type="ChEBI" id="CHEBI:29999"/>
        <dbReference type="ChEBI" id="CHEBI:57273"/>
        <dbReference type="ChEBI" id="CHEBI:58189"/>
        <dbReference type="ChEBI" id="CHEBI:189632"/>
        <dbReference type="EC" id="2.4.1.221"/>
    </reaction>
    <physiologicalReaction direction="left-to-right" evidence="12">
        <dbReference type="Rhea" id="RHEA:63645"/>
    </physiologicalReaction>
</comment>
<name>A0ABP0F4Z9_CLALP</name>
<evidence type="ECO:0000256" key="5">
    <source>
        <dbReference type="ARBA" id="ARBA00022824"/>
    </source>
</evidence>
<sequence>MHFLAAQKQTLFIGYVCFILTFRLIPKLQMVKAMQRRLIKRGLELIGAVAVVYLMLELLDSHTSDQADMAGQNIKVQLPRSDSGGHEINELREQLRKVQQVQQEQQKKQPPPVPFVQQQPKPAANNPKPAPPKPKPQASKPIAPKNPAPKAPVQKVAPKNVPVAADGSKANSGGNAKQTSLDLGVNLDFAKLNLPYPSLKSKGFVLPMLYFDMGPNNLFRLFRQATVTAYEMGRGVVVPVFHRHPRMGDAAENPFVLPIFDTNYTVDLVWPPSATIDAGMLKKVINTVSMKEFNRNCKGKLDVVVRCGDVDVKREDGLKHFQRAADMKIAKEITIQSYEELVPNDLSAGIIGPDEDKCMGIVYGKKCLPDQDRWLATFSRIADNFWRPQPIRNFALKFIAQKLGGKPFMAFHWRYESDWLDMCKPSRPKGARDRNREICRITMGLSYDDNVRSSFVETIKDKMADYNLKQIYLASPPNNIDLIRLLNESFPGNFFYMDDVMKFAEKTESPEFLSNNYKASFVEQEICFRSTLYLGAALSSWTQTVLTDRLSRGIVKHDSVLDVVGKGNPGFPKLVFQFPEGNFNFGGMMKDKKV</sequence>
<keyword evidence="4" id="KW-0808">Transferase</keyword>
<comment type="subcellular location">
    <subcellularLocation>
        <location evidence="1">Endoplasmic reticulum</location>
    </subcellularLocation>
</comment>
<evidence type="ECO:0000256" key="9">
    <source>
        <dbReference type="ARBA" id="ARBA00026232"/>
    </source>
</evidence>
<dbReference type="PANTHER" id="PTHR13398">
    <property type="entry name" value="GDP-FUCOSE PROTEIN O-FUCOSYLTRANSFERASE 2"/>
    <property type="match status" value="1"/>
</dbReference>
<protein>
    <recommendedName>
        <fullName evidence="9">GDP-fucose protein O-fucosyltransferase 2</fullName>
        <ecNumber evidence="3">2.4.1.221</ecNumber>
    </recommendedName>
    <alternativeName>
        <fullName evidence="10">Peptide-O-fucosyltransferase 2</fullName>
    </alternativeName>
</protein>
<evidence type="ECO:0000256" key="12">
    <source>
        <dbReference type="ARBA" id="ARBA00048647"/>
    </source>
</evidence>
<gene>
    <name evidence="14" type="ORF">CVLEPA_LOCUS3306</name>
</gene>
<comment type="catalytic activity">
    <reaction evidence="11">
        <text>L-threonyl-[protein] + GDP-beta-L-fucose = 3-O-(alpha-L-fucosyl)-L-threonyl-[protein] + GDP + H(+)</text>
        <dbReference type="Rhea" id="RHEA:70491"/>
        <dbReference type="Rhea" id="RHEA-COMP:11060"/>
        <dbReference type="Rhea" id="RHEA-COMP:17915"/>
        <dbReference type="ChEBI" id="CHEBI:15378"/>
        <dbReference type="ChEBI" id="CHEBI:30013"/>
        <dbReference type="ChEBI" id="CHEBI:57273"/>
        <dbReference type="ChEBI" id="CHEBI:58189"/>
        <dbReference type="ChEBI" id="CHEBI:189631"/>
        <dbReference type="EC" id="2.4.1.221"/>
    </reaction>
    <physiologicalReaction direction="left-to-right" evidence="11">
        <dbReference type="Rhea" id="RHEA:70492"/>
    </physiologicalReaction>
</comment>
<organism evidence="14 15">
    <name type="scientific">Clavelina lepadiformis</name>
    <name type="common">Light-bulb sea squirt</name>
    <name type="synonym">Ascidia lepadiformis</name>
    <dbReference type="NCBI Taxonomy" id="159417"/>
    <lineage>
        <taxon>Eukaryota</taxon>
        <taxon>Metazoa</taxon>
        <taxon>Chordata</taxon>
        <taxon>Tunicata</taxon>
        <taxon>Ascidiacea</taxon>
        <taxon>Aplousobranchia</taxon>
        <taxon>Clavelinidae</taxon>
        <taxon>Clavelina</taxon>
    </lineage>
</organism>
<evidence type="ECO:0000256" key="10">
    <source>
        <dbReference type="ARBA" id="ARBA00033083"/>
    </source>
</evidence>
<evidence type="ECO:0000256" key="7">
    <source>
        <dbReference type="ARBA" id="ARBA00023277"/>
    </source>
</evidence>
<keyword evidence="5" id="KW-0256">Endoplasmic reticulum</keyword>
<keyword evidence="6" id="KW-0294">Fucose metabolism</keyword>
<dbReference type="PANTHER" id="PTHR13398:SF0">
    <property type="entry name" value="GDP-FUCOSE PROTEIN O-FUCOSYLTRANSFERASE 2"/>
    <property type="match status" value="1"/>
</dbReference>
<dbReference type="InterPro" id="IPR045130">
    <property type="entry name" value="OFUT2-like"/>
</dbReference>
<evidence type="ECO:0000256" key="13">
    <source>
        <dbReference type="SAM" id="MobiDB-lite"/>
    </source>
</evidence>
<proteinExistence type="inferred from homology"/>
<dbReference type="InterPro" id="IPR019378">
    <property type="entry name" value="GDP-Fuc_O-FucTrfase"/>
</dbReference>
<dbReference type="Gene3D" id="3.40.50.11350">
    <property type="match status" value="1"/>
</dbReference>
<evidence type="ECO:0000313" key="14">
    <source>
        <dbReference type="EMBL" id="CAK8673519.1"/>
    </source>
</evidence>
<evidence type="ECO:0000256" key="3">
    <source>
        <dbReference type="ARBA" id="ARBA00012196"/>
    </source>
</evidence>
<dbReference type="EC" id="2.4.1.221" evidence="3"/>
<evidence type="ECO:0000256" key="1">
    <source>
        <dbReference type="ARBA" id="ARBA00004240"/>
    </source>
</evidence>
<feature type="compositionally biased region" description="Low complexity" evidence="13">
    <location>
        <begin position="115"/>
        <end position="127"/>
    </location>
</feature>
<comment type="pathway">
    <text evidence="2">Protein modification; protein glycosylation.</text>
</comment>
<feature type="region of interest" description="Disordered" evidence="13">
    <location>
        <begin position="96"/>
        <end position="155"/>
    </location>
</feature>
<comment type="similarity">
    <text evidence="8">Belongs to the glycosyltransferase 68 family.</text>
</comment>